<protein>
    <submittedName>
        <fullName evidence="2">Uncharacterized protein</fullName>
    </submittedName>
</protein>
<gene>
    <name evidence="2" type="ORF">B1207_05020</name>
</gene>
<evidence type="ECO:0000313" key="3">
    <source>
        <dbReference type="Proteomes" id="UP000249458"/>
    </source>
</evidence>
<feature type="compositionally biased region" description="Low complexity" evidence="1">
    <location>
        <begin position="62"/>
        <end position="85"/>
    </location>
</feature>
<evidence type="ECO:0000313" key="2">
    <source>
        <dbReference type="EMBL" id="RAP37537.1"/>
    </source>
</evidence>
<dbReference type="AlphaFoldDB" id="A0A364LLD2"/>
<feature type="compositionally biased region" description="Low complexity" evidence="1">
    <location>
        <begin position="1"/>
        <end position="44"/>
    </location>
</feature>
<reference evidence="2 3" key="1">
    <citation type="submission" date="2017-02" db="EMBL/GenBank/DDBJ databases">
        <title>Legionella quilivanii strain from human: case report and whole genome sequencing analysis.</title>
        <authorList>
            <person name="Lalancette C."/>
            <person name="Leduc J.-M."/>
            <person name="Levesque S."/>
            <person name="Fournier E."/>
            <person name="Saoud J."/>
            <person name="Faucher S.P."/>
            <person name="Bernard K."/>
            <person name="Martineau C."/>
            <person name="Longtin J."/>
        </authorList>
    </citation>
    <scope>NUCLEOTIDE SEQUENCE [LARGE SCALE GENOMIC DNA]</scope>
    <source>
        <strain evidence="2 3">ID143958</strain>
    </source>
</reference>
<accession>A0A364LLD2</accession>
<organism evidence="2 3">
    <name type="scientific">Legionella quinlivanii</name>
    <dbReference type="NCBI Taxonomy" id="45073"/>
    <lineage>
        <taxon>Bacteria</taxon>
        <taxon>Pseudomonadati</taxon>
        <taxon>Pseudomonadota</taxon>
        <taxon>Gammaproteobacteria</taxon>
        <taxon>Legionellales</taxon>
        <taxon>Legionellaceae</taxon>
        <taxon>Legionella</taxon>
    </lineage>
</organism>
<feature type="region of interest" description="Disordered" evidence="1">
    <location>
        <begin position="299"/>
        <end position="330"/>
    </location>
</feature>
<dbReference type="EMBL" id="MVJN01000003">
    <property type="protein sequence ID" value="RAP37537.1"/>
    <property type="molecule type" value="Genomic_DNA"/>
</dbReference>
<feature type="region of interest" description="Disordered" evidence="1">
    <location>
        <begin position="218"/>
        <end position="263"/>
    </location>
</feature>
<evidence type="ECO:0000256" key="1">
    <source>
        <dbReference type="SAM" id="MobiDB-lite"/>
    </source>
</evidence>
<name>A0A364LLD2_9GAMM</name>
<feature type="region of interest" description="Disordered" evidence="1">
    <location>
        <begin position="1"/>
        <end position="98"/>
    </location>
</feature>
<feature type="region of interest" description="Disordered" evidence="1">
    <location>
        <begin position="168"/>
        <end position="189"/>
    </location>
</feature>
<comment type="caution">
    <text evidence="2">The sequence shown here is derived from an EMBL/GenBank/DDBJ whole genome shotgun (WGS) entry which is preliminary data.</text>
</comment>
<dbReference type="Proteomes" id="UP000249458">
    <property type="component" value="Unassembled WGS sequence"/>
</dbReference>
<sequence length="330" mass="34699">MSGTTQSSSAETVETVSTPAPATTSPEPESTVAAPAPTASSDTASKTEETNKKAAQDKEVNAALAAEAAKAKTTMAPAQPANTASAKKDDKAAPAAEESFFHQEVDKNADPWMQMIQEWMNLINDLNAQFTDFAADKIKGAAATGKVLGGQAVDSIAAQITSFFNKFNNKQPAELPPGQEAKPKPDEGLALDADHNISMGVVKPEMESPEDILATSYLYNPGPETGNTGDEPDFGETQIPKADMPLPTPSPQESASLFEEDDELFEMSELPESPKDILASSFTNEADFQIGDAVSVEADDNSSSLMTSIDDDAVKNSVAEEVPDLPAPTA</sequence>
<proteinExistence type="predicted"/>
<feature type="compositionally biased region" description="Basic and acidic residues" evidence="1">
    <location>
        <begin position="45"/>
        <end position="60"/>
    </location>
</feature>